<evidence type="ECO:0000313" key="3">
    <source>
        <dbReference type="Proteomes" id="UP000183407"/>
    </source>
</evidence>
<dbReference type="SUPFAM" id="SSF53850">
    <property type="entry name" value="Periplasmic binding protein-like II"/>
    <property type="match status" value="1"/>
</dbReference>
<dbReference type="OrthoDB" id="2509690at2"/>
<gene>
    <name evidence="2" type="ORF">SAMN04490220_3917</name>
</gene>
<evidence type="ECO:0000256" key="1">
    <source>
        <dbReference type="SAM" id="SignalP"/>
    </source>
</evidence>
<dbReference type="PROSITE" id="PS51257">
    <property type="entry name" value="PROKAR_LIPOPROTEIN"/>
    <property type="match status" value="1"/>
</dbReference>
<keyword evidence="1" id="KW-0732">Signal</keyword>
<name>A0A1H4Z0X5_RHOJO</name>
<dbReference type="Pfam" id="PF13416">
    <property type="entry name" value="SBP_bac_8"/>
    <property type="match status" value="1"/>
</dbReference>
<feature type="chain" id="PRO_5010241958" evidence="1">
    <location>
        <begin position="28"/>
        <end position="453"/>
    </location>
</feature>
<accession>A0A1H4Z0X5</accession>
<sequence length="453" mass="47544">MRKSTLSAVLAAAVAAATLAGCATGGAAPGAAGSGEPVPELDPNQQVDIVFESYNLQQAGLWSDTINGLVADFEAEHPNIHVKAQPPQGSGTAGSGTASSVQTQMLAGSPPDVAQLTFDTLDFAVNELGAQSLDGLFGAEAVDATFGGEHPFHPRAATLGDWNGETFGIPYVFSTPTLFYNATALAKAGLPADADLSTWPKVAAAAKAVTAATGKPALSVSCSVKGGNWCMQALFRSAGGDVLSQDRTTIEFGEPEAVSAVTTLRQMYDDGVLANLDSTTQYESFAKGDVAIQLQTSALQGMFMKSAATGGWDLRAAPMPAFDGHDAVPTNSGSALFTFSQDPAKQRASWEFITFMTSDHAYTEISSKIGYLPLRPSLTQDPASLKEWADNNPLLAPNLGQLDKLEAWKSYPGNSYVQADDILEQAVEDSVYYGKDPATTMQAAQQRVQDLIR</sequence>
<organism evidence="2 3">
    <name type="scientific">Rhodococcus jostii</name>
    <dbReference type="NCBI Taxonomy" id="132919"/>
    <lineage>
        <taxon>Bacteria</taxon>
        <taxon>Bacillati</taxon>
        <taxon>Actinomycetota</taxon>
        <taxon>Actinomycetes</taxon>
        <taxon>Mycobacteriales</taxon>
        <taxon>Nocardiaceae</taxon>
        <taxon>Rhodococcus</taxon>
    </lineage>
</organism>
<dbReference type="InterPro" id="IPR050490">
    <property type="entry name" value="Bact_solute-bd_prot1"/>
</dbReference>
<dbReference type="InterPro" id="IPR006059">
    <property type="entry name" value="SBP"/>
</dbReference>
<dbReference type="EMBL" id="FNTL01000004">
    <property type="protein sequence ID" value="SED23879.1"/>
    <property type="molecule type" value="Genomic_DNA"/>
</dbReference>
<dbReference type="Proteomes" id="UP000183407">
    <property type="component" value="Unassembled WGS sequence"/>
</dbReference>
<dbReference type="AlphaFoldDB" id="A0A1H4Z0X5"/>
<dbReference type="PANTHER" id="PTHR43649">
    <property type="entry name" value="ARABINOSE-BINDING PROTEIN-RELATED"/>
    <property type="match status" value="1"/>
</dbReference>
<feature type="signal peptide" evidence="1">
    <location>
        <begin position="1"/>
        <end position="27"/>
    </location>
</feature>
<dbReference type="Gene3D" id="3.40.190.10">
    <property type="entry name" value="Periplasmic binding protein-like II"/>
    <property type="match status" value="1"/>
</dbReference>
<reference evidence="3" key="1">
    <citation type="submission" date="2016-10" db="EMBL/GenBank/DDBJ databases">
        <authorList>
            <person name="Varghese N."/>
        </authorList>
    </citation>
    <scope>NUCLEOTIDE SEQUENCE [LARGE SCALE GENOMIC DNA]</scope>
    <source>
        <strain evidence="3">DSM 44719</strain>
    </source>
</reference>
<dbReference type="RefSeq" id="WP_073362945.1">
    <property type="nucleotide sequence ID" value="NZ_FNTL01000004.1"/>
</dbReference>
<protein>
    <submittedName>
        <fullName evidence="2">Carbohydrate ABC transporter substrate-binding protein, CUT1 family</fullName>
    </submittedName>
</protein>
<evidence type="ECO:0000313" key="2">
    <source>
        <dbReference type="EMBL" id="SED23879.1"/>
    </source>
</evidence>
<proteinExistence type="predicted"/>